<feature type="region of interest" description="Disordered" evidence="1">
    <location>
        <begin position="89"/>
        <end position="129"/>
    </location>
</feature>
<proteinExistence type="evidence at transcript level"/>
<name>A0A131Y8G5_IXORI</name>
<dbReference type="EMBL" id="GEFM01001041">
    <property type="protein sequence ID" value="JAP74755.1"/>
    <property type="molecule type" value="mRNA"/>
</dbReference>
<accession>A0A131Y8G5</accession>
<feature type="compositionally biased region" description="Basic and acidic residues" evidence="1">
    <location>
        <begin position="21"/>
        <end position="34"/>
    </location>
</feature>
<feature type="compositionally biased region" description="Polar residues" evidence="1">
    <location>
        <begin position="113"/>
        <end position="129"/>
    </location>
</feature>
<dbReference type="AlphaFoldDB" id="A0A131Y8G5"/>
<evidence type="ECO:0000256" key="1">
    <source>
        <dbReference type="SAM" id="MobiDB-lite"/>
    </source>
</evidence>
<reference evidence="2" key="1">
    <citation type="submission" date="2016-02" db="EMBL/GenBank/DDBJ databases">
        <title>RNAseq analyses of the midgut from blood- or serum-fed Ixodes ricinus ticks.</title>
        <authorList>
            <person name="Perner J."/>
            <person name="Provaznik J."/>
            <person name="Schrenkova J."/>
            <person name="Urbanova V."/>
            <person name="Ribeiro J.M."/>
            <person name="Kopacek P."/>
        </authorList>
    </citation>
    <scope>NUCLEOTIDE SEQUENCE</scope>
    <source>
        <tissue evidence="2">Gut</tissue>
    </source>
</reference>
<protein>
    <submittedName>
        <fullName evidence="2">Putative myosin class ii heavy chain</fullName>
    </submittedName>
</protein>
<sequence>MSHAFRPEFADAPSSKRPKTSSREDKENTDKAPDNETQSSNTARDEAQRDEALVEHSQCDEAQRGRAMEVVRKPKVAFQDDAGETANTAVDERASLGTKRKLRRGSVVVPQQKVESSSTQVEVQQCKQQ</sequence>
<organism evidence="2">
    <name type="scientific">Ixodes ricinus</name>
    <name type="common">Common tick</name>
    <name type="synonym">Acarus ricinus</name>
    <dbReference type="NCBI Taxonomy" id="34613"/>
    <lineage>
        <taxon>Eukaryota</taxon>
        <taxon>Metazoa</taxon>
        <taxon>Ecdysozoa</taxon>
        <taxon>Arthropoda</taxon>
        <taxon>Chelicerata</taxon>
        <taxon>Arachnida</taxon>
        <taxon>Acari</taxon>
        <taxon>Parasitiformes</taxon>
        <taxon>Ixodida</taxon>
        <taxon>Ixodoidea</taxon>
        <taxon>Ixodidae</taxon>
        <taxon>Ixodinae</taxon>
        <taxon>Ixodes</taxon>
    </lineage>
</organism>
<feature type="region of interest" description="Disordered" evidence="1">
    <location>
        <begin position="1"/>
        <end position="67"/>
    </location>
</feature>
<feature type="compositionally biased region" description="Basic and acidic residues" evidence="1">
    <location>
        <begin position="43"/>
        <end position="67"/>
    </location>
</feature>
<evidence type="ECO:0000313" key="2">
    <source>
        <dbReference type="EMBL" id="JAP74755.1"/>
    </source>
</evidence>